<reference evidence="2" key="1">
    <citation type="submission" date="2020-05" db="EMBL/GenBank/DDBJ databases">
        <title>Frigoriglobus tundricola gen. nov., sp. nov., a psychrotolerant cellulolytic planctomycete of the family Gemmataceae with two divergent copies of 16S rRNA gene.</title>
        <authorList>
            <person name="Kulichevskaya I.S."/>
            <person name="Ivanova A.A."/>
            <person name="Naumoff D.G."/>
            <person name="Beletsky A.V."/>
            <person name="Rijpstra W.I.C."/>
            <person name="Sinninghe Damste J.S."/>
            <person name="Mardanov A.V."/>
            <person name="Ravin N.V."/>
            <person name="Dedysh S.N."/>
        </authorList>
    </citation>
    <scope>NUCLEOTIDE SEQUENCE [LARGE SCALE GENOMIC DNA]</scope>
    <source>
        <strain evidence="2">PL17</strain>
    </source>
</reference>
<proteinExistence type="predicted"/>
<dbReference type="KEGG" id="ftj:FTUN_7716"/>
<dbReference type="PROSITE" id="PS51257">
    <property type="entry name" value="PROKAR_LIPOPROTEIN"/>
    <property type="match status" value="1"/>
</dbReference>
<keyword evidence="2" id="KW-1185">Reference proteome</keyword>
<evidence type="ECO:0008006" key="3">
    <source>
        <dbReference type="Google" id="ProtNLM"/>
    </source>
</evidence>
<gene>
    <name evidence="1" type="ORF">FTUN_7716</name>
</gene>
<accession>A0A6M5Z3T8</accession>
<dbReference type="Proteomes" id="UP000503447">
    <property type="component" value="Chromosome"/>
</dbReference>
<dbReference type="EMBL" id="CP053452">
    <property type="protein sequence ID" value="QJX00092.1"/>
    <property type="molecule type" value="Genomic_DNA"/>
</dbReference>
<protein>
    <recommendedName>
        <fullName evidence="3">Signal peptide prediction</fullName>
    </recommendedName>
</protein>
<dbReference type="AlphaFoldDB" id="A0A6M5Z3T8"/>
<name>A0A6M5Z3T8_9BACT</name>
<evidence type="ECO:0000313" key="1">
    <source>
        <dbReference type="EMBL" id="QJX00092.1"/>
    </source>
</evidence>
<organism evidence="1 2">
    <name type="scientific">Frigoriglobus tundricola</name>
    <dbReference type="NCBI Taxonomy" id="2774151"/>
    <lineage>
        <taxon>Bacteria</taxon>
        <taxon>Pseudomonadati</taxon>
        <taxon>Planctomycetota</taxon>
        <taxon>Planctomycetia</taxon>
        <taxon>Gemmatales</taxon>
        <taxon>Gemmataceae</taxon>
        <taxon>Frigoriglobus</taxon>
    </lineage>
</organism>
<evidence type="ECO:0000313" key="2">
    <source>
        <dbReference type="Proteomes" id="UP000503447"/>
    </source>
</evidence>
<dbReference type="RefSeq" id="WP_227254595.1">
    <property type="nucleotide sequence ID" value="NZ_CP053452.2"/>
</dbReference>
<sequence>MIRYFVYPLGFTWTLPNTLLGACFVPPTLVSGGGVRFERGAMEIHGGFARWFLRRIARGASAMTLGHVILGQDRWCLDWTRNHEHVHVRQYRQWGPFFLPAYALSSFLCWCRGQNPYFDNRFEKPAFEQFP</sequence>